<reference evidence="5 6" key="1">
    <citation type="submission" date="2016-10" db="EMBL/GenBank/DDBJ databases">
        <authorList>
            <person name="de Groot N.N."/>
        </authorList>
    </citation>
    <scope>NUCLEOTIDE SEQUENCE [LARGE SCALE GENOMIC DNA]</scope>
    <source>
        <strain evidence="5 6">DSM 24015</strain>
    </source>
</reference>
<organism evidence="5 6">
    <name type="scientific">Riemerella columbipharyngis</name>
    <dbReference type="NCBI Taxonomy" id="1071918"/>
    <lineage>
        <taxon>Bacteria</taxon>
        <taxon>Pseudomonadati</taxon>
        <taxon>Bacteroidota</taxon>
        <taxon>Flavobacteriia</taxon>
        <taxon>Flavobacteriales</taxon>
        <taxon>Weeksellaceae</taxon>
        <taxon>Riemerella</taxon>
    </lineage>
</organism>
<evidence type="ECO:0000259" key="4">
    <source>
        <dbReference type="Pfam" id="PF09375"/>
    </source>
</evidence>
<protein>
    <submittedName>
        <fullName evidence="5">Imelysin</fullName>
    </submittedName>
</protein>
<dbReference type="GO" id="GO:0030313">
    <property type="term" value="C:cell envelope"/>
    <property type="evidence" value="ECO:0007669"/>
    <property type="project" value="UniProtKB-SubCell"/>
</dbReference>
<dbReference type="STRING" id="1071918.SAMN05421544_10174"/>
<evidence type="ECO:0000256" key="2">
    <source>
        <dbReference type="ARBA" id="ARBA00022729"/>
    </source>
</evidence>
<proteinExistence type="predicted"/>
<feature type="signal peptide" evidence="3">
    <location>
        <begin position="1"/>
        <end position="25"/>
    </location>
</feature>
<dbReference type="InterPro" id="IPR034984">
    <property type="entry name" value="Imelysin-like_IPPA"/>
</dbReference>
<gene>
    <name evidence="5" type="ORF">SAMN05421544_10174</name>
</gene>
<dbReference type="CDD" id="cd14659">
    <property type="entry name" value="Imelysin-like_IPPA"/>
    <property type="match status" value="1"/>
</dbReference>
<accession>A0A1G6Y8M2</accession>
<keyword evidence="2 3" id="KW-0732">Signal</keyword>
<dbReference type="PROSITE" id="PS51257">
    <property type="entry name" value="PROKAR_LIPOPROTEIN"/>
    <property type="match status" value="1"/>
</dbReference>
<feature type="chain" id="PRO_5011528826" evidence="3">
    <location>
        <begin position="26"/>
        <end position="392"/>
    </location>
</feature>
<evidence type="ECO:0000256" key="1">
    <source>
        <dbReference type="ARBA" id="ARBA00004196"/>
    </source>
</evidence>
<evidence type="ECO:0000313" key="6">
    <source>
        <dbReference type="Proteomes" id="UP000198517"/>
    </source>
</evidence>
<name>A0A1G6Y8M2_9FLAO</name>
<evidence type="ECO:0000313" key="5">
    <source>
        <dbReference type="EMBL" id="SDD86834.1"/>
    </source>
</evidence>
<sequence length="392" mass="44101">MKKYFSLSVLLFMLTLLVSCGGSSSGDEINNGGSSGNGDGFDRKAMLTNWMDHFVIPYTQDFTNAARDLDEKIKNFNNTPNASTLSEARKALNKAYEAYQYIGFYRFGKAEEVTMNFQYRLNTYPTNTKRIKQNAVAKNYSFRKLSEISNGNIAQGLPAVDYLVNGIGENDTEIISYFTTNTNAEDYKAYLIKLTKEMLSSSEEVLADLKSNRNKFIENTSNSASGSISLVVNAYVQYYEKYLRAGKIGYPSGIITPMYIQQNTEPKPELVESQFSPQYNRSYALLGTKAMAEFFQGKGSDGTERPSLQQYIEYMSAKNNNNKTLAQEINSNFQSSEAAIQGLEPNFKVQIQKDLNQLKNAYYSLQNNVPKLKVEMAQTLNITISYMDTDGD</sequence>
<keyword evidence="6" id="KW-1185">Reference proteome</keyword>
<dbReference type="InterPro" id="IPR018976">
    <property type="entry name" value="Imelysin-like"/>
</dbReference>
<comment type="subcellular location">
    <subcellularLocation>
        <location evidence="1">Cell envelope</location>
    </subcellularLocation>
</comment>
<dbReference type="Proteomes" id="UP000198517">
    <property type="component" value="Unassembled WGS sequence"/>
</dbReference>
<dbReference type="AlphaFoldDB" id="A0A1G6Y8M2"/>
<dbReference type="InterPro" id="IPR038352">
    <property type="entry name" value="Imelysin_sf"/>
</dbReference>
<dbReference type="RefSeq" id="WP_245688724.1">
    <property type="nucleotide sequence ID" value="NZ_FNAS01000001.1"/>
</dbReference>
<dbReference type="Gene3D" id="1.20.1420.20">
    <property type="entry name" value="M75 peptidase, HXXE motif"/>
    <property type="match status" value="1"/>
</dbReference>
<dbReference type="EMBL" id="FNAS01000001">
    <property type="protein sequence ID" value="SDD86834.1"/>
    <property type="molecule type" value="Genomic_DNA"/>
</dbReference>
<evidence type="ECO:0000256" key="3">
    <source>
        <dbReference type="SAM" id="SignalP"/>
    </source>
</evidence>
<feature type="domain" description="Imelysin-like" evidence="4">
    <location>
        <begin position="60"/>
        <end position="353"/>
    </location>
</feature>
<dbReference type="Pfam" id="PF09375">
    <property type="entry name" value="Peptidase_M75"/>
    <property type="match status" value="1"/>
</dbReference>